<dbReference type="SUPFAM" id="SSF49742">
    <property type="entry name" value="PHM/PNGase F"/>
    <property type="match status" value="1"/>
</dbReference>
<reference evidence="2" key="1">
    <citation type="submission" date="2021-02" db="EMBL/GenBank/DDBJ databases">
        <authorList>
            <person name="Nowell W R."/>
        </authorList>
    </citation>
    <scope>NUCLEOTIDE SEQUENCE</scope>
</reference>
<dbReference type="AlphaFoldDB" id="A0A8S3I5X8"/>
<dbReference type="Proteomes" id="UP000676336">
    <property type="component" value="Unassembled WGS sequence"/>
</dbReference>
<evidence type="ECO:0000259" key="1">
    <source>
        <dbReference type="Pfam" id="PF01082"/>
    </source>
</evidence>
<dbReference type="InterPro" id="IPR008977">
    <property type="entry name" value="PHM/PNGase_F_dom_sf"/>
</dbReference>
<dbReference type="InterPro" id="IPR036939">
    <property type="entry name" value="Cu2_ascorb_mOase_N_sf"/>
</dbReference>
<dbReference type="GO" id="GO:0042421">
    <property type="term" value="P:norepinephrine biosynthetic process"/>
    <property type="evidence" value="ECO:0007669"/>
    <property type="project" value="TreeGrafter"/>
</dbReference>
<proteinExistence type="predicted"/>
<protein>
    <recommendedName>
        <fullName evidence="1">Copper type II ascorbate-dependent monooxygenase N-terminal domain-containing protein</fullName>
    </recommendedName>
</protein>
<dbReference type="Pfam" id="PF01082">
    <property type="entry name" value="Cu2_monooxygen"/>
    <property type="match status" value="1"/>
</dbReference>
<organism evidence="2 3">
    <name type="scientific">Rotaria magnacalcarata</name>
    <dbReference type="NCBI Taxonomy" id="392030"/>
    <lineage>
        <taxon>Eukaryota</taxon>
        <taxon>Metazoa</taxon>
        <taxon>Spiralia</taxon>
        <taxon>Gnathifera</taxon>
        <taxon>Rotifera</taxon>
        <taxon>Eurotatoria</taxon>
        <taxon>Bdelloidea</taxon>
        <taxon>Philodinida</taxon>
        <taxon>Philodinidae</taxon>
        <taxon>Rotaria</taxon>
    </lineage>
</organism>
<accession>A0A8S3I5X8</accession>
<evidence type="ECO:0000313" key="2">
    <source>
        <dbReference type="EMBL" id="CAF5192478.1"/>
    </source>
</evidence>
<dbReference type="EMBL" id="CAJOBI010326375">
    <property type="protein sequence ID" value="CAF5192478.1"/>
    <property type="molecule type" value="Genomic_DNA"/>
</dbReference>
<evidence type="ECO:0000313" key="3">
    <source>
        <dbReference type="Proteomes" id="UP000676336"/>
    </source>
</evidence>
<feature type="non-terminal residue" evidence="2">
    <location>
        <position position="1"/>
    </location>
</feature>
<comment type="caution">
    <text evidence="2">The sequence shown here is derived from an EMBL/GenBank/DDBJ whole genome shotgun (WGS) entry which is preliminary data.</text>
</comment>
<gene>
    <name evidence="2" type="ORF">SMN809_LOCUS72749</name>
</gene>
<name>A0A8S3I5X8_9BILA</name>
<dbReference type="GO" id="GO:0005507">
    <property type="term" value="F:copper ion binding"/>
    <property type="evidence" value="ECO:0007669"/>
    <property type="project" value="InterPro"/>
</dbReference>
<dbReference type="GO" id="GO:0030667">
    <property type="term" value="C:secretory granule membrane"/>
    <property type="evidence" value="ECO:0007669"/>
    <property type="project" value="TreeGrafter"/>
</dbReference>
<feature type="domain" description="Copper type II ascorbate-dependent monooxygenase N-terminal" evidence="1">
    <location>
        <begin position="3"/>
        <end position="92"/>
    </location>
</feature>
<dbReference type="PANTHER" id="PTHR10157:SF23">
    <property type="entry name" value="MOXD1 HOMOLOG 1"/>
    <property type="match status" value="1"/>
</dbReference>
<dbReference type="GO" id="GO:0006589">
    <property type="term" value="P:octopamine biosynthetic process"/>
    <property type="evidence" value="ECO:0007669"/>
    <property type="project" value="TreeGrafter"/>
</dbReference>
<dbReference type="GO" id="GO:0005615">
    <property type="term" value="C:extracellular space"/>
    <property type="evidence" value="ECO:0007669"/>
    <property type="project" value="TreeGrafter"/>
</dbReference>
<dbReference type="GO" id="GO:0042420">
    <property type="term" value="P:dopamine catabolic process"/>
    <property type="evidence" value="ECO:0007669"/>
    <property type="project" value="TreeGrafter"/>
</dbReference>
<dbReference type="PANTHER" id="PTHR10157">
    <property type="entry name" value="DOPAMINE BETA HYDROXYLASE RELATED"/>
    <property type="match status" value="1"/>
</dbReference>
<dbReference type="Gene3D" id="2.60.120.310">
    <property type="entry name" value="Copper type II, ascorbate-dependent monooxygenase, N-terminal domain"/>
    <property type="match status" value="1"/>
</dbReference>
<sequence length="97" mass="10832">YRVPSTSDTTYHCKVYKVPSRLSTKQHVIAHKALIDPANRDLVHHLLVYECDSATIFDDANLPDGLCDDIFPKLQLCTTNIASIWAVGGDEVCLFLN</sequence>
<dbReference type="GO" id="GO:0004500">
    <property type="term" value="F:dopamine beta-monooxygenase activity"/>
    <property type="evidence" value="ECO:0007669"/>
    <property type="project" value="InterPro"/>
</dbReference>
<dbReference type="InterPro" id="IPR000323">
    <property type="entry name" value="Cu2_ascorb_mOase_N"/>
</dbReference>
<dbReference type="InterPro" id="IPR000945">
    <property type="entry name" value="DBH-like"/>
</dbReference>